<dbReference type="Proteomes" id="UP000001940">
    <property type="component" value="Chromosome X"/>
</dbReference>
<feature type="signal peptide" evidence="2">
    <location>
        <begin position="1"/>
        <end position="19"/>
    </location>
</feature>
<evidence type="ECO:0000313" key="5">
    <source>
        <dbReference type="WormBase" id="T14G12.12"/>
    </source>
</evidence>
<feature type="region of interest" description="Disordered" evidence="1">
    <location>
        <begin position="42"/>
        <end position="61"/>
    </location>
</feature>
<dbReference type="EMBL" id="BX284606">
    <property type="protein sequence ID" value="CCU83322.1"/>
    <property type="molecule type" value="Genomic_DNA"/>
</dbReference>
<dbReference type="RefSeq" id="NP_001294844.1">
    <property type="nucleotide sequence ID" value="NM_001307915.1"/>
</dbReference>
<dbReference type="FunCoup" id="M1ZJ36">
    <property type="interactions" value="173"/>
</dbReference>
<sequence length="209" mass="21802">MNTLSLFLTIPYLMVVTECCMRMVPPDDVYIPSTLAPVESTMAPEVSTMTPEGLSTSAETEAPEVTMMTTPAMETSTVTEQLCKISAATCPDLASVVIDNVDMTTDTGGCIELSCVPGNVPFLGASFDNSEIPPPTAGDVGDDFIIIAPIPPQVVVGGLNGYYGLVCENNKLKATKYPLGITTFSGSGTHGADGSFSGKKSALNQLTCD</sequence>
<dbReference type="InterPro" id="IPR003326">
    <property type="entry name" value="TRA-1_regulated"/>
</dbReference>
<keyword evidence="4" id="KW-1185">Reference proteome</keyword>
<dbReference type="InParanoid" id="M1ZJ36"/>
<evidence type="ECO:0000313" key="3">
    <source>
        <dbReference type="EMBL" id="CCU83322.1"/>
    </source>
</evidence>
<keyword evidence="2" id="KW-0732">Signal</keyword>
<dbReference type="HOGENOM" id="CLU_105165_0_0_1"/>
<proteinExistence type="predicted"/>
<dbReference type="Pfam" id="PF02343">
    <property type="entry name" value="TRA-1_regulated"/>
    <property type="match status" value="1"/>
</dbReference>
<dbReference type="GeneID" id="24104897"/>
<dbReference type="WormBase" id="T14G12.12">
    <property type="protein sequence ID" value="CE48312"/>
    <property type="gene ID" value="WBGene00235110"/>
</dbReference>
<organism evidence="3 4">
    <name type="scientific">Caenorhabditis elegans</name>
    <dbReference type="NCBI Taxonomy" id="6239"/>
    <lineage>
        <taxon>Eukaryota</taxon>
        <taxon>Metazoa</taxon>
        <taxon>Ecdysozoa</taxon>
        <taxon>Nematoda</taxon>
        <taxon>Chromadorea</taxon>
        <taxon>Rhabditida</taxon>
        <taxon>Rhabditina</taxon>
        <taxon>Rhabditomorpha</taxon>
        <taxon>Rhabditoidea</taxon>
        <taxon>Rhabditidae</taxon>
        <taxon>Peloderinae</taxon>
        <taxon>Caenorhabditis</taxon>
    </lineage>
</organism>
<dbReference type="Bgee" id="WBGene00235110">
    <property type="expression patterns" value="Expressed in larva"/>
</dbReference>
<evidence type="ECO:0000256" key="2">
    <source>
        <dbReference type="SAM" id="SignalP"/>
    </source>
</evidence>
<feature type="chain" id="PRO_5004020163" evidence="2">
    <location>
        <begin position="20"/>
        <end position="209"/>
    </location>
</feature>
<feature type="compositionally biased region" description="Polar residues" evidence="1">
    <location>
        <begin position="47"/>
        <end position="59"/>
    </location>
</feature>
<evidence type="ECO:0000313" key="4">
    <source>
        <dbReference type="Proteomes" id="UP000001940"/>
    </source>
</evidence>
<dbReference type="KEGG" id="cel:CELE_T14G12.12"/>
<dbReference type="CTD" id="24104897"/>
<dbReference type="AlphaFoldDB" id="M1ZJ36"/>
<gene>
    <name evidence="3" type="ORF">CELE_T14G12.12</name>
    <name evidence="3 5" type="ORF">T14G12.12</name>
</gene>
<dbReference type="AGR" id="WB:WBGene00235110"/>
<name>M1ZJ36_CAEEL</name>
<dbReference type="PaxDb" id="6239-T14G12.12"/>
<protein>
    <submittedName>
        <fullName evidence="3">DUF281 domain-containing protein</fullName>
    </submittedName>
</protein>
<reference evidence="3 4" key="1">
    <citation type="journal article" date="1998" name="Science">
        <title>Genome sequence of the nematode C. elegans: a platform for investigating biology.</title>
        <authorList>
            <consortium name="The C. elegans sequencing consortium"/>
            <person name="Sulson J.E."/>
            <person name="Waterston R."/>
        </authorList>
    </citation>
    <scope>NUCLEOTIDE SEQUENCE [LARGE SCALE GENOMIC DNA]</scope>
    <source>
        <strain evidence="3 4">Bristol N2</strain>
    </source>
</reference>
<accession>M1ZJ36</accession>
<evidence type="ECO:0000256" key="1">
    <source>
        <dbReference type="SAM" id="MobiDB-lite"/>
    </source>
</evidence>